<dbReference type="Proteomes" id="UP000179734">
    <property type="component" value="Unassembled WGS sequence"/>
</dbReference>
<reference evidence="2 3" key="1">
    <citation type="submission" date="2016-10" db="EMBL/GenBank/DDBJ databases">
        <title>Genome sequence of Mycobacterium talmonii.</title>
        <authorList>
            <person name="Greninger A.L."/>
            <person name="Elliott B."/>
            <person name="Vasireddy S."/>
            <person name="Vasireddy R."/>
        </authorList>
    </citation>
    <scope>NUCLEOTIDE SEQUENCE [LARGE SCALE GENOMIC DNA]</scope>
    <source>
        <strain evidence="3">NE-TNMC-100812</strain>
    </source>
</reference>
<evidence type="ECO:0000313" key="2">
    <source>
        <dbReference type="EMBL" id="OHU90502.1"/>
    </source>
</evidence>
<protein>
    <submittedName>
        <fullName evidence="2">Uncharacterized protein</fullName>
    </submittedName>
</protein>
<name>A0A1S1MYH4_9MYCO</name>
<comment type="caution">
    <text evidence="2">The sequence shown here is derived from an EMBL/GenBank/DDBJ whole genome shotgun (WGS) entry which is preliminary data.</text>
</comment>
<gene>
    <name evidence="2" type="ORF">BKN37_25580</name>
</gene>
<evidence type="ECO:0000256" key="1">
    <source>
        <dbReference type="SAM" id="MobiDB-lite"/>
    </source>
</evidence>
<keyword evidence="3" id="KW-1185">Reference proteome</keyword>
<feature type="compositionally biased region" description="Low complexity" evidence="1">
    <location>
        <begin position="1"/>
        <end position="14"/>
    </location>
</feature>
<organism evidence="2 3">
    <name type="scientific">Mycobacterium talmoniae</name>
    <dbReference type="NCBI Taxonomy" id="1858794"/>
    <lineage>
        <taxon>Bacteria</taxon>
        <taxon>Bacillati</taxon>
        <taxon>Actinomycetota</taxon>
        <taxon>Actinomycetes</taxon>
        <taxon>Mycobacteriales</taxon>
        <taxon>Mycobacteriaceae</taxon>
        <taxon>Mycobacterium</taxon>
    </lineage>
</organism>
<dbReference type="AlphaFoldDB" id="A0A1S1MYH4"/>
<sequence length="61" mass="6144">MRIPARRAASAAGVAGVGGDDGSAAASSCTGGVWRAGDRRHRAELGRRRTGAVGFSSRATM</sequence>
<feature type="region of interest" description="Disordered" evidence="1">
    <location>
        <begin position="1"/>
        <end position="61"/>
    </location>
</feature>
<proteinExistence type="predicted"/>
<accession>A0A1S1MYH4</accession>
<evidence type="ECO:0000313" key="3">
    <source>
        <dbReference type="Proteomes" id="UP000179734"/>
    </source>
</evidence>
<dbReference type="EMBL" id="MLQM01000250">
    <property type="protein sequence ID" value="OHU90502.1"/>
    <property type="molecule type" value="Genomic_DNA"/>
</dbReference>